<reference evidence="1" key="1">
    <citation type="submission" date="2014-11" db="EMBL/GenBank/DDBJ databases">
        <authorList>
            <person name="Amaro Gonzalez C."/>
        </authorList>
    </citation>
    <scope>NUCLEOTIDE SEQUENCE</scope>
</reference>
<dbReference type="AlphaFoldDB" id="A0A0E9Q114"/>
<protein>
    <submittedName>
        <fullName evidence="1">Uncharacterized protein</fullName>
    </submittedName>
</protein>
<organism evidence="1">
    <name type="scientific">Anguilla anguilla</name>
    <name type="common">European freshwater eel</name>
    <name type="synonym">Muraena anguilla</name>
    <dbReference type="NCBI Taxonomy" id="7936"/>
    <lineage>
        <taxon>Eukaryota</taxon>
        <taxon>Metazoa</taxon>
        <taxon>Chordata</taxon>
        <taxon>Craniata</taxon>
        <taxon>Vertebrata</taxon>
        <taxon>Euteleostomi</taxon>
        <taxon>Actinopterygii</taxon>
        <taxon>Neopterygii</taxon>
        <taxon>Teleostei</taxon>
        <taxon>Anguilliformes</taxon>
        <taxon>Anguillidae</taxon>
        <taxon>Anguilla</taxon>
    </lineage>
</organism>
<accession>A0A0E9Q114</accession>
<reference evidence="1" key="2">
    <citation type="journal article" date="2015" name="Fish Shellfish Immunol.">
        <title>Early steps in the European eel (Anguilla anguilla)-Vibrio vulnificus interaction in the gills: Role of the RtxA13 toxin.</title>
        <authorList>
            <person name="Callol A."/>
            <person name="Pajuelo D."/>
            <person name="Ebbesson L."/>
            <person name="Teles M."/>
            <person name="MacKenzie S."/>
            <person name="Amaro C."/>
        </authorList>
    </citation>
    <scope>NUCLEOTIDE SEQUENCE</scope>
</reference>
<sequence>MSTLKKYRRLPWPGVRVHVKSILEEQDVPVFIAHHISRLANVELAS</sequence>
<proteinExistence type="predicted"/>
<name>A0A0E9Q114_ANGAN</name>
<dbReference type="EMBL" id="GBXM01098557">
    <property type="protein sequence ID" value="JAH10020.1"/>
    <property type="molecule type" value="Transcribed_RNA"/>
</dbReference>
<evidence type="ECO:0000313" key="1">
    <source>
        <dbReference type="EMBL" id="JAH10020.1"/>
    </source>
</evidence>